<dbReference type="PANTHER" id="PTHR32196:SF63">
    <property type="entry name" value="INNER MEMBRANE ABC TRANSPORTER PERMEASE PROTEIN YJFF"/>
    <property type="match status" value="1"/>
</dbReference>
<dbReference type="Pfam" id="PF02653">
    <property type="entry name" value="BPD_transp_2"/>
    <property type="match status" value="1"/>
</dbReference>
<evidence type="ECO:0000256" key="4">
    <source>
        <dbReference type="ARBA" id="ARBA00022989"/>
    </source>
</evidence>
<feature type="transmembrane region" description="Helical" evidence="6">
    <location>
        <begin position="281"/>
        <end position="303"/>
    </location>
</feature>
<evidence type="ECO:0000313" key="7">
    <source>
        <dbReference type="EMBL" id="GKX29305.1"/>
    </source>
</evidence>
<dbReference type="Proteomes" id="UP001144256">
    <property type="component" value="Unassembled WGS sequence"/>
</dbReference>
<feature type="transmembrane region" description="Helical" evidence="6">
    <location>
        <begin position="207"/>
        <end position="225"/>
    </location>
</feature>
<dbReference type="RefSeq" id="WP_281814740.1">
    <property type="nucleotide sequence ID" value="NZ_BRLB01000003.1"/>
</dbReference>
<proteinExistence type="predicted"/>
<feature type="transmembrane region" description="Helical" evidence="6">
    <location>
        <begin position="40"/>
        <end position="63"/>
    </location>
</feature>
<dbReference type="EMBL" id="BRLB01000003">
    <property type="protein sequence ID" value="GKX29305.1"/>
    <property type="molecule type" value="Genomic_DNA"/>
</dbReference>
<reference evidence="7" key="1">
    <citation type="submission" date="2022-06" db="EMBL/GenBank/DDBJ databases">
        <title>Vallitalea longa sp. nov., an anaerobic bacterium isolated from marine sediment.</title>
        <authorList>
            <person name="Hirano S."/>
            <person name="Terahara T."/>
            <person name="Mori K."/>
            <person name="Hamada M."/>
            <person name="Matsumoto R."/>
            <person name="Kobayashi T."/>
        </authorList>
    </citation>
    <scope>NUCLEOTIDE SEQUENCE</scope>
    <source>
        <strain evidence="7">SH18-1</strain>
    </source>
</reference>
<protein>
    <submittedName>
        <fullName evidence="7">Ribose ABC transporter permease</fullName>
    </submittedName>
</protein>
<dbReference type="CDD" id="cd06579">
    <property type="entry name" value="TM_PBP1_transp_AraH_like"/>
    <property type="match status" value="1"/>
</dbReference>
<dbReference type="GO" id="GO:0005886">
    <property type="term" value="C:plasma membrane"/>
    <property type="evidence" value="ECO:0007669"/>
    <property type="project" value="UniProtKB-SubCell"/>
</dbReference>
<keyword evidence="4 6" id="KW-1133">Transmembrane helix</keyword>
<dbReference type="GO" id="GO:0022857">
    <property type="term" value="F:transmembrane transporter activity"/>
    <property type="evidence" value="ECO:0007669"/>
    <property type="project" value="InterPro"/>
</dbReference>
<feature type="transmembrane region" description="Helical" evidence="6">
    <location>
        <begin position="16"/>
        <end position="34"/>
    </location>
</feature>
<evidence type="ECO:0000313" key="8">
    <source>
        <dbReference type="Proteomes" id="UP001144256"/>
    </source>
</evidence>
<accession>A0A9W5Y8R8</accession>
<dbReference type="PANTHER" id="PTHR32196">
    <property type="entry name" value="ABC TRANSPORTER PERMEASE PROTEIN YPHD-RELATED-RELATED"/>
    <property type="match status" value="1"/>
</dbReference>
<feature type="transmembrane region" description="Helical" evidence="6">
    <location>
        <begin position="341"/>
        <end position="359"/>
    </location>
</feature>
<keyword evidence="3 6" id="KW-0812">Transmembrane</keyword>
<keyword evidence="8" id="KW-1185">Reference proteome</keyword>
<organism evidence="7 8">
    <name type="scientific">Vallitalea longa</name>
    <dbReference type="NCBI Taxonomy" id="2936439"/>
    <lineage>
        <taxon>Bacteria</taxon>
        <taxon>Bacillati</taxon>
        <taxon>Bacillota</taxon>
        <taxon>Clostridia</taxon>
        <taxon>Lachnospirales</taxon>
        <taxon>Vallitaleaceae</taxon>
        <taxon>Vallitalea</taxon>
    </lineage>
</organism>
<evidence type="ECO:0000256" key="3">
    <source>
        <dbReference type="ARBA" id="ARBA00022692"/>
    </source>
</evidence>
<feature type="transmembrane region" description="Helical" evidence="6">
    <location>
        <begin position="184"/>
        <end position="201"/>
    </location>
</feature>
<feature type="transmembrane region" description="Helical" evidence="6">
    <location>
        <begin position="120"/>
        <end position="138"/>
    </location>
</feature>
<dbReference type="InterPro" id="IPR001851">
    <property type="entry name" value="ABC_transp_permease"/>
</dbReference>
<sequence>MRKKSNIISLIDQNRAMLLVILLTIFSCIFAPNFANRMNFSTILISACMLAIISVGFTIVFILAQIDLSIGATAQFCGMLCVGLQPNLGWGLSLIVAVAAGALIGLFNGIVVVKFRIHSFIATIGTMTIIRGILHLYSDGGTKSIDDYSLGEFLETGQFPIWFIIIVIAAIVAFVVLSKPDIKTINGIATLVVPTVFIVLWLTTKLFSPIVIITFIIISVGIFIVDHTRFGKGFYVVGGNAETAWLAGINKDLYIILGFVICGITASLAGSIFAMRLSSMTARFIFAQKALMTALAAVIIGGTQLTGGKGSILKSYFGVLMFQILFNMIGCFGLGFEIQIFINGLILAVVVFYEAYTNYKHDLLKGQRPELLKEAQSMRL</sequence>
<comment type="caution">
    <text evidence="7">The sequence shown here is derived from an EMBL/GenBank/DDBJ whole genome shotgun (WGS) entry which is preliminary data.</text>
</comment>
<evidence type="ECO:0000256" key="2">
    <source>
        <dbReference type="ARBA" id="ARBA00022475"/>
    </source>
</evidence>
<dbReference type="PROSITE" id="PS51257">
    <property type="entry name" value="PROKAR_LIPOPROTEIN"/>
    <property type="match status" value="1"/>
</dbReference>
<feature type="transmembrane region" description="Helical" evidence="6">
    <location>
        <begin position="158"/>
        <end position="177"/>
    </location>
</feature>
<evidence type="ECO:0000256" key="1">
    <source>
        <dbReference type="ARBA" id="ARBA00004651"/>
    </source>
</evidence>
<comment type="subcellular location">
    <subcellularLocation>
        <location evidence="1">Cell membrane</location>
        <topology evidence="1">Multi-pass membrane protein</topology>
    </subcellularLocation>
</comment>
<evidence type="ECO:0000256" key="5">
    <source>
        <dbReference type="ARBA" id="ARBA00023136"/>
    </source>
</evidence>
<evidence type="ECO:0000256" key="6">
    <source>
        <dbReference type="SAM" id="Phobius"/>
    </source>
</evidence>
<gene>
    <name evidence="7" type="primary">rbsC_2</name>
    <name evidence="7" type="ORF">SH1V18_17850</name>
</gene>
<dbReference type="AlphaFoldDB" id="A0A9W5Y8R8"/>
<feature type="transmembrane region" description="Helical" evidence="6">
    <location>
        <begin position="253"/>
        <end position="275"/>
    </location>
</feature>
<keyword evidence="2" id="KW-1003">Cell membrane</keyword>
<name>A0A9W5Y8R8_9FIRM</name>
<keyword evidence="5 6" id="KW-0472">Membrane</keyword>
<feature type="transmembrane region" description="Helical" evidence="6">
    <location>
        <begin position="94"/>
        <end position="113"/>
    </location>
</feature>